<protein>
    <submittedName>
        <fullName evidence="2">Structural protein</fullName>
    </submittedName>
</protein>
<dbReference type="InterPro" id="IPR013607">
    <property type="entry name" value="Phospholipase_A2-like"/>
</dbReference>
<feature type="domain" description="Phospholipase A2-like" evidence="1">
    <location>
        <begin position="149"/>
        <end position="207"/>
    </location>
</feature>
<sequence length="256" mass="27692">MAQDSVRIPLNELQQEHYSLDTNRIYHQGVSEVQEPNWGLRNRISGWSQRIQDIYRPQYQRVPLEEHLSHAESVEIPIEEETSFSVSIPEAAETTSLLTGSTSISASTAGITGAGAVGTQIAVGAGITTGAIVGGGIIAYAANKLSNSGATLPHHSYIGPGNPIDKNPGVDVDDNIAKEHDIAYQNAKTSSDVKEADRIAINKFNKDFEESGNYHSKLGAIGLQLKSAIEHKFGVIYPSVSGTYHYLICLKHLLLN</sequence>
<evidence type="ECO:0000259" key="1">
    <source>
        <dbReference type="Pfam" id="PF08398"/>
    </source>
</evidence>
<accession>A0A8A4XDN3</accession>
<reference evidence="2" key="1">
    <citation type="submission" date="2020-09" db="EMBL/GenBank/DDBJ databases">
        <title>Parvovirus dark matter in the feces of wild birds.</title>
        <authorList>
            <person name="Dai Z."/>
            <person name="Yang S."/>
            <person name="Zhang W."/>
        </authorList>
    </citation>
    <scope>NUCLEOTIDE SEQUENCE</scope>
    <source>
        <strain evidence="2">Coa197par01</strain>
    </source>
</reference>
<dbReference type="Pfam" id="PF08398">
    <property type="entry name" value="Phospholip_A2_4"/>
    <property type="match status" value="1"/>
</dbReference>
<evidence type="ECO:0000313" key="2">
    <source>
        <dbReference type="EMBL" id="QTE03710.1"/>
    </source>
</evidence>
<name>A0A8A4XDN3_9VIRU</name>
<dbReference type="GO" id="GO:0005198">
    <property type="term" value="F:structural molecule activity"/>
    <property type="evidence" value="ECO:0007669"/>
    <property type="project" value="InterPro"/>
</dbReference>
<proteinExistence type="predicted"/>
<dbReference type="EMBL" id="MW046345">
    <property type="protein sequence ID" value="QTE03710.1"/>
    <property type="molecule type" value="Genomic_DNA"/>
</dbReference>
<organism evidence="2">
    <name type="scientific">Periparus ater ambidensovirus</name>
    <dbReference type="NCBI Taxonomy" id="2794455"/>
    <lineage>
        <taxon>Viruses</taxon>
        <taxon>Monodnaviria</taxon>
        <taxon>Shotokuvirae</taxon>
        <taxon>Cossaviricota</taxon>
        <taxon>Quintoviricetes</taxon>
        <taxon>Piccovirales</taxon>
        <taxon>Parvoviridae</taxon>
        <taxon>Densovirinae</taxon>
        <taxon>Ambidensovirus</taxon>
    </lineage>
</organism>